<dbReference type="EMBL" id="CABPSA010000001">
    <property type="protein sequence ID" value="VVD74129.1"/>
    <property type="molecule type" value="Genomic_DNA"/>
</dbReference>
<sequence>MLYLDEVSKLRSFGQFVGFEAARSVDLLKAIDDTIYACVQLRRMMGQFTGEAGEYVQSLKRTDHSVDKDGEGLAELERARDAIQELYEIQQRKRAAACADGRLHAEDGVVEAYDQLLDGIAATHTALNDLCWALGEHESDFDDVLEGEFTSADELIGALRG</sequence>
<reference evidence="1 2" key="1">
    <citation type="submission" date="2019-08" db="EMBL/GenBank/DDBJ databases">
        <authorList>
            <person name="Peeters C."/>
        </authorList>
    </citation>
    <scope>NUCLEOTIDE SEQUENCE [LARGE SCALE GENOMIC DNA]</scope>
    <source>
        <strain evidence="1 2">LMG 31010</strain>
    </source>
</reference>
<dbReference type="OrthoDB" id="8779118at2"/>
<proteinExistence type="predicted"/>
<evidence type="ECO:0000313" key="1">
    <source>
        <dbReference type="EMBL" id="VVD74129.1"/>
    </source>
</evidence>
<name>A0A5E4SJF1_9BURK</name>
<accession>A0A5E4SJF1</accession>
<gene>
    <name evidence="1" type="ORF">PCO31010_00780</name>
</gene>
<evidence type="ECO:0000313" key="2">
    <source>
        <dbReference type="Proteomes" id="UP000343335"/>
    </source>
</evidence>
<protein>
    <submittedName>
        <fullName evidence="1">Uncharacterized protein</fullName>
    </submittedName>
</protein>
<dbReference type="RefSeq" id="WP_150663039.1">
    <property type="nucleotide sequence ID" value="NZ_CABPSA010000001.1"/>
</dbReference>
<dbReference type="Proteomes" id="UP000343335">
    <property type="component" value="Unassembled WGS sequence"/>
</dbReference>
<dbReference type="AlphaFoldDB" id="A0A5E4SJF1"/>
<organism evidence="1 2">
    <name type="scientific">Pandoraea commovens</name>
    <dbReference type="NCBI Taxonomy" id="2508289"/>
    <lineage>
        <taxon>Bacteria</taxon>
        <taxon>Pseudomonadati</taxon>
        <taxon>Pseudomonadota</taxon>
        <taxon>Betaproteobacteria</taxon>
        <taxon>Burkholderiales</taxon>
        <taxon>Burkholderiaceae</taxon>
        <taxon>Pandoraea</taxon>
    </lineage>
</organism>